<evidence type="ECO:0000313" key="2">
    <source>
        <dbReference type="Proteomes" id="UP000749471"/>
    </source>
</evidence>
<dbReference type="EMBL" id="JAHLPM010000001">
    <property type="protein sequence ID" value="MBU5436532.1"/>
    <property type="molecule type" value="Genomic_DNA"/>
</dbReference>
<comment type="caution">
    <text evidence="1">The sequence shown here is derived from an EMBL/GenBank/DDBJ whole genome shotgun (WGS) entry which is preliminary data.</text>
</comment>
<dbReference type="InterPro" id="IPR004927">
    <property type="entry name" value="MerB"/>
</dbReference>
<keyword evidence="1" id="KW-0456">Lyase</keyword>
<dbReference type="NCBIfam" id="NF040728">
    <property type="entry name" value="MerB_rel_SaoL"/>
    <property type="match status" value="1"/>
</dbReference>
<keyword evidence="2" id="KW-1185">Reference proteome</keyword>
<evidence type="ECO:0000313" key="1">
    <source>
        <dbReference type="EMBL" id="MBU5436532.1"/>
    </source>
</evidence>
<sequence length="175" mass="19956">MERLNYRYYTNEQLAMDSIDSRLIKEEKILRRHLMNCVINKGQSLDINDVYEVTSDIKIMDKEVVDKIIGNLLKKNAIVIDEERNVNFIYPVSAIPTNHKVILADGRQFSAMCAIDAMGTAFTFKQDVNIESKCSNCGADIKVSIRNGKLDSYEPTDLHILHVDLNKNLNWSGNC</sequence>
<reference evidence="1 2" key="1">
    <citation type="submission" date="2021-06" db="EMBL/GenBank/DDBJ databases">
        <authorList>
            <person name="Sun Q."/>
            <person name="Li D."/>
        </authorList>
    </citation>
    <scope>NUCLEOTIDE SEQUENCE [LARGE SCALE GENOMIC DNA]</scope>
    <source>
        <strain evidence="1 2">MSJ-40</strain>
    </source>
</reference>
<accession>A0ABS6E0W2</accession>
<protein>
    <submittedName>
        <fullName evidence="1">Alkylmercury lyase family protein</fullName>
    </submittedName>
</protein>
<organism evidence="1 2">
    <name type="scientific">Tissierella simiarum</name>
    <dbReference type="NCBI Taxonomy" id="2841534"/>
    <lineage>
        <taxon>Bacteria</taxon>
        <taxon>Bacillati</taxon>
        <taxon>Bacillota</taxon>
        <taxon>Tissierellia</taxon>
        <taxon>Tissierellales</taxon>
        <taxon>Tissierellaceae</taxon>
        <taxon>Tissierella</taxon>
    </lineage>
</organism>
<dbReference type="GO" id="GO:0016829">
    <property type="term" value="F:lyase activity"/>
    <property type="evidence" value="ECO:0007669"/>
    <property type="project" value="UniProtKB-KW"/>
</dbReference>
<gene>
    <name evidence="1" type="ORF">KQI42_00850</name>
</gene>
<proteinExistence type="predicted"/>
<dbReference type="Pfam" id="PF03243">
    <property type="entry name" value="MerB"/>
    <property type="match status" value="1"/>
</dbReference>
<dbReference type="Proteomes" id="UP000749471">
    <property type="component" value="Unassembled WGS sequence"/>
</dbReference>
<name>A0ABS6E0W2_9FIRM</name>